<proteinExistence type="inferred from homology"/>
<dbReference type="OrthoDB" id="10069252at2759"/>
<evidence type="ECO:0000313" key="13">
    <source>
        <dbReference type="Proteomes" id="UP000516437"/>
    </source>
</evidence>
<feature type="compositionally biased region" description="Basic and acidic residues" evidence="10">
    <location>
        <begin position="1000"/>
        <end position="1021"/>
    </location>
</feature>
<accession>A0A6A1V5G2</accession>
<dbReference type="InterPro" id="IPR033599">
    <property type="entry name" value="TAF1B/Rrn7"/>
</dbReference>
<sequence>MLEYSFTTEEDYSKNGSGLAAKSPKLNLHLFDLALLNPYIRGDGGPAPCGNVGLADGTASSTEPTTSLRRRRRRRLIDKGGDAGGAIYLASYSAPQPYGHQGGANSQSQSLYDATNSLSFWNILTQEAGAGEATPQPQSTVKKEEYFDDGVGPSGPEDFGNSSMKGYGPSFEDYYNEIRIRYVMGLQLMVQLQCEALVREFKVTPLICGLAGSLWMRFVATTGVFDDDWADHAIQDSEMQSPEEPEDPKPRAKYSSEPHNMYGQRAVIIWYKSLRKRIPLSFSFAVSFLACHIAREAILPTDIVKWSLEGKLPYFAAFEDIEKRIGRPSSACPITFRYLQKLCLPIDNILPHACRIYEWSTPPDSWLSSNELKLPTRVCVMSILIVAIRILYNIHGFGEWEKSLSSNGGSFPMSNQIGQYGLGLVLTSSQVGLAAKSPKLNLHLFDLALLINEIIETGVADEDYIDKGGDAGGAIYLASYSRRRNRTAIKAEPISQSQSLYDATNSLSFWNILTQEAGAGEATPQPQSTVKKEEYFDDGVGPSGPEDFGNSSMKGYGPSFEDYYNEIRIRYVMGLQLMVQLQCEALVREFKVTPLICGLAGSLWMRFVATTGVFDDDWADHAIQDSEMQSPEEPEDPKPRAKYSSEPHNMYGQRAVIIWYKSLRKRIPLSFSFAVSFLACHIAREAILPTDIVKWSLEGKLPYFAAFEDIEKRIGRPSSACPIKVGITGASIAQSIGLNLPPVNFYAIAFRYLQKLCLPIDNILPHACRIYEWSTPPDSWLSSNELKLPTRVCVMSILIVAIRILYNIHGFGEWEKSLSSNGGSFPMSNQIGQSDPMVDSKMGYDAGKASVSSYHDVDGLHTTPMRNSSKLRMSGLDAAELLHKLEARYNEIADSYEYSKDLATYLQYCKDVVFAGLEPSFENHEEEKLIEEFWEFYQNQKVVRKALLSYQGVSAKQFCSTWHFVHILCGCFSRLGILAKDSEPAEDFEEGPSNAFNQKRMRDAERASQMPEDNKEIKDEGCVNGASSEDVFYHANDPEHSDGTYHADDSLWGLDGGRFSQSSKSDKNTEYSGQDSAETLKNEAIRRMKLDMEENRFCYIPPRVNVKRLDYLHYVRKKDGGAFTYAAHADYYILLRVCAKVAQVDIRIMHIGVLGLERRLAWLENRIDHCLHLTPPNVSCEFCSDVGGAEHAGDDSIGFSNLNI</sequence>
<keyword evidence="3" id="KW-0479">Metal-binding</keyword>
<evidence type="ECO:0000259" key="11">
    <source>
        <dbReference type="Pfam" id="PF20644"/>
    </source>
</evidence>
<feature type="domain" description="Rrn7/TAF1B N-terminal cyclin" evidence="11">
    <location>
        <begin position="186"/>
        <end position="321"/>
    </location>
</feature>
<keyword evidence="6" id="KW-0805">Transcription regulation</keyword>
<evidence type="ECO:0000256" key="6">
    <source>
        <dbReference type="ARBA" id="ARBA00023015"/>
    </source>
</evidence>
<feature type="region of interest" description="Disordered" evidence="10">
    <location>
        <begin position="984"/>
        <end position="1021"/>
    </location>
</feature>
<keyword evidence="7" id="KW-0238">DNA-binding</keyword>
<dbReference type="GO" id="GO:0070860">
    <property type="term" value="C:RNA polymerase I core factor complex"/>
    <property type="evidence" value="ECO:0007669"/>
    <property type="project" value="InterPro"/>
</dbReference>
<dbReference type="GO" id="GO:0042790">
    <property type="term" value="P:nucleolar large rRNA transcription by RNA polymerase I"/>
    <property type="evidence" value="ECO:0007669"/>
    <property type="project" value="TreeGrafter"/>
</dbReference>
<dbReference type="Pfam" id="PF20644">
    <property type="entry name" value="Rrn7_cyclin_N"/>
    <property type="match status" value="2"/>
</dbReference>
<dbReference type="Proteomes" id="UP000516437">
    <property type="component" value="Chromosome 7"/>
</dbReference>
<organism evidence="12 13">
    <name type="scientific">Morella rubra</name>
    <name type="common">Chinese bayberry</name>
    <dbReference type="NCBI Taxonomy" id="262757"/>
    <lineage>
        <taxon>Eukaryota</taxon>
        <taxon>Viridiplantae</taxon>
        <taxon>Streptophyta</taxon>
        <taxon>Embryophyta</taxon>
        <taxon>Tracheophyta</taxon>
        <taxon>Spermatophyta</taxon>
        <taxon>Magnoliopsida</taxon>
        <taxon>eudicotyledons</taxon>
        <taxon>Gunneridae</taxon>
        <taxon>Pentapetalae</taxon>
        <taxon>rosids</taxon>
        <taxon>fabids</taxon>
        <taxon>Fagales</taxon>
        <taxon>Myricaceae</taxon>
        <taxon>Morella</taxon>
    </lineage>
</organism>
<dbReference type="PANTHER" id="PTHR31576:SF2">
    <property type="entry name" value="TATA BOX-BINDING PROTEIN-ASSOCIATED FACTOR RNA POLYMERASE I SUBUNIT B"/>
    <property type="match status" value="1"/>
</dbReference>
<evidence type="ECO:0000313" key="12">
    <source>
        <dbReference type="EMBL" id="KAB1208052.1"/>
    </source>
</evidence>
<protein>
    <submittedName>
        <fullName evidence="12">TATA box-binding protein-associated factor RNA polymerase I subunit B</fullName>
    </submittedName>
</protein>
<comment type="similarity">
    <text evidence="2">Belongs to the RRN7/TAF1B family.</text>
</comment>
<keyword evidence="13" id="KW-1185">Reference proteome</keyword>
<dbReference type="GO" id="GO:0008270">
    <property type="term" value="F:zinc ion binding"/>
    <property type="evidence" value="ECO:0007669"/>
    <property type="project" value="UniProtKB-KW"/>
</dbReference>
<keyword evidence="8" id="KW-0804">Transcription</keyword>
<keyword evidence="4" id="KW-0863">Zinc-finger</keyword>
<comment type="caution">
    <text evidence="12">The sequence shown here is derived from an EMBL/GenBank/DDBJ whole genome shotgun (WGS) entry which is preliminary data.</text>
</comment>
<keyword evidence="5" id="KW-0862">Zinc</keyword>
<evidence type="ECO:0000256" key="5">
    <source>
        <dbReference type="ARBA" id="ARBA00022833"/>
    </source>
</evidence>
<evidence type="ECO:0000256" key="10">
    <source>
        <dbReference type="SAM" id="MobiDB-lite"/>
    </source>
</evidence>
<evidence type="ECO:0000256" key="9">
    <source>
        <dbReference type="ARBA" id="ARBA00023242"/>
    </source>
</evidence>
<dbReference type="GO" id="GO:0001164">
    <property type="term" value="F:RNA polymerase I core promoter sequence-specific DNA binding"/>
    <property type="evidence" value="ECO:0007669"/>
    <property type="project" value="InterPro"/>
</dbReference>
<dbReference type="PANTHER" id="PTHR31576">
    <property type="entry name" value="TATA BOX-BINDING PROTEIN-ASSOCIATED FACTOR RNA POLYMERASE I SUBUNIT B"/>
    <property type="match status" value="1"/>
</dbReference>
<dbReference type="AlphaFoldDB" id="A0A6A1V5G2"/>
<evidence type="ECO:0000256" key="4">
    <source>
        <dbReference type="ARBA" id="ARBA00022771"/>
    </source>
</evidence>
<evidence type="ECO:0000256" key="2">
    <source>
        <dbReference type="ARBA" id="ARBA00006899"/>
    </source>
</evidence>
<evidence type="ECO:0000256" key="8">
    <source>
        <dbReference type="ARBA" id="ARBA00023163"/>
    </source>
</evidence>
<evidence type="ECO:0000256" key="1">
    <source>
        <dbReference type="ARBA" id="ARBA00004604"/>
    </source>
</evidence>
<evidence type="ECO:0000256" key="7">
    <source>
        <dbReference type="ARBA" id="ARBA00023125"/>
    </source>
</evidence>
<reference evidence="12 13" key="1">
    <citation type="journal article" date="2019" name="Plant Biotechnol. J.">
        <title>The red bayberry genome and genetic basis of sex determination.</title>
        <authorList>
            <person name="Jia H.M."/>
            <person name="Jia H.J."/>
            <person name="Cai Q.L."/>
            <person name="Wang Y."/>
            <person name="Zhao H.B."/>
            <person name="Yang W.F."/>
            <person name="Wang G.Y."/>
            <person name="Li Y.H."/>
            <person name="Zhan D.L."/>
            <person name="Shen Y.T."/>
            <person name="Niu Q.F."/>
            <person name="Chang L."/>
            <person name="Qiu J."/>
            <person name="Zhao L."/>
            <person name="Xie H.B."/>
            <person name="Fu W.Y."/>
            <person name="Jin J."/>
            <person name="Li X.W."/>
            <person name="Jiao Y."/>
            <person name="Zhou C.C."/>
            <person name="Tu T."/>
            <person name="Chai C.Y."/>
            <person name="Gao J.L."/>
            <person name="Fan L.J."/>
            <person name="van de Weg E."/>
            <person name="Wang J.Y."/>
            <person name="Gao Z.S."/>
        </authorList>
    </citation>
    <scope>NUCLEOTIDE SEQUENCE [LARGE SCALE GENOMIC DNA]</scope>
    <source>
        <tissue evidence="12">Leaves</tissue>
    </source>
</reference>
<dbReference type="InterPro" id="IPR048540">
    <property type="entry name" value="Rrn7_cyclin_N"/>
</dbReference>
<dbReference type="EMBL" id="RXIC02000025">
    <property type="protein sequence ID" value="KAB1208052.1"/>
    <property type="molecule type" value="Genomic_DNA"/>
</dbReference>
<gene>
    <name evidence="12" type="ORF">CJ030_MR7G000836</name>
</gene>
<name>A0A6A1V5G2_9ROSI</name>
<keyword evidence="9" id="KW-0539">Nucleus</keyword>
<feature type="domain" description="Rrn7/TAF1B N-terminal cyclin" evidence="11">
    <location>
        <begin position="575"/>
        <end position="710"/>
    </location>
</feature>
<evidence type="ECO:0000256" key="3">
    <source>
        <dbReference type="ARBA" id="ARBA00022723"/>
    </source>
</evidence>
<comment type="subcellular location">
    <subcellularLocation>
        <location evidence="1">Nucleus</location>
        <location evidence="1">Nucleolus</location>
    </subcellularLocation>
</comment>